<organism evidence="1 2">
    <name type="scientific">Pleurodeles waltl</name>
    <name type="common">Iberian ribbed newt</name>
    <dbReference type="NCBI Taxonomy" id="8319"/>
    <lineage>
        <taxon>Eukaryota</taxon>
        <taxon>Metazoa</taxon>
        <taxon>Chordata</taxon>
        <taxon>Craniata</taxon>
        <taxon>Vertebrata</taxon>
        <taxon>Euteleostomi</taxon>
        <taxon>Amphibia</taxon>
        <taxon>Batrachia</taxon>
        <taxon>Caudata</taxon>
        <taxon>Salamandroidea</taxon>
        <taxon>Salamandridae</taxon>
        <taxon>Pleurodelinae</taxon>
        <taxon>Pleurodeles</taxon>
    </lineage>
</organism>
<dbReference type="Proteomes" id="UP001066276">
    <property type="component" value="Chromosome 1_2"/>
</dbReference>
<evidence type="ECO:0000313" key="2">
    <source>
        <dbReference type="Proteomes" id="UP001066276"/>
    </source>
</evidence>
<proteinExistence type="predicted"/>
<evidence type="ECO:0000313" key="1">
    <source>
        <dbReference type="EMBL" id="KAJ1204914.1"/>
    </source>
</evidence>
<dbReference type="AlphaFoldDB" id="A0AAV7VVT5"/>
<comment type="caution">
    <text evidence="1">The sequence shown here is derived from an EMBL/GenBank/DDBJ whole genome shotgun (WGS) entry which is preliminary data.</text>
</comment>
<sequence>MGISSQGLCGGFPRTLQSAMRMTQESPTAYLWVLTVTPEASPWGFWALQCSGRCLGHLWRAGSLALVGRSFKARGEVVRKQFLLVPCGYSHMRSGGADHRARSVHAEFSPLAAKPKAPFTHCNQFKRLRAQQYECSYCAWAISRSNRAASNIIQPEHAYKTRKKNTPY</sequence>
<gene>
    <name evidence="1" type="ORF">NDU88_000349</name>
</gene>
<keyword evidence="2" id="KW-1185">Reference proteome</keyword>
<protein>
    <submittedName>
        <fullName evidence="1">Uncharacterized protein</fullName>
    </submittedName>
</protein>
<reference evidence="1" key="1">
    <citation type="journal article" date="2022" name="bioRxiv">
        <title>Sequencing and chromosome-scale assembly of the giantPleurodeles waltlgenome.</title>
        <authorList>
            <person name="Brown T."/>
            <person name="Elewa A."/>
            <person name="Iarovenko S."/>
            <person name="Subramanian E."/>
            <person name="Araus A.J."/>
            <person name="Petzold A."/>
            <person name="Susuki M."/>
            <person name="Suzuki K.-i.T."/>
            <person name="Hayashi T."/>
            <person name="Toyoda A."/>
            <person name="Oliveira C."/>
            <person name="Osipova E."/>
            <person name="Leigh N.D."/>
            <person name="Simon A."/>
            <person name="Yun M.H."/>
        </authorList>
    </citation>
    <scope>NUCLEOTIDE SEQUENCE</scope>
    <source>
        <strain evidence="1">20211129_DDA</strain>
        <tissue evidence="1">Liver</tissue>
    </source>
</reference>
<dbReference type="EMBL" id="JANPWB010000002">
    <property type="protein sequence ID" value="KAJ1204914.1"/>
    <property type="molecule type" value="Genomic_DNA"/>
</dbReference>
<name>A0AAV7VVT5_PLEWA</name>
<accession>A0AAV7VVT5</accession>